<reference evidence="1 2" key="1">
    <citation type="journal article" date="2012" name="PLoS Pathog.">
        <title>Diverse lifestyles and strategies of plant pathogenesis encoded in the genomes of eighteen Dothideomycetes fungi.</title>
        <authorList>
            <person name="Ohm R.A."/>
            <person name="Feau N."/>
            <person name="Henrissat B."/>
            <person name="Schoch C.L."/>
            <person name="Horwitz B.A."/>
            <person name="Barry K.W."/>
            <person name="Condon B.J."/>
            <person name="Copeland A.C."/>
            <person name="Dhillon B."/>
            <person name="Glaser F."/>
            <person name="Hesse C.N."/>
            <person name="Kosti I."/>
            <person name="LaButti K."/>
            <person name="Lindquist E.A."/>
            <person name="Lucas S."/>
            <person name="Salamov A.A."/>
            <person name="Bradshaw R.E."/>
            <person name="Ciuffetti L."/>
            <person name="Hamelin R.C."/>
            <person name="Kema G.H.J."/>
            <person name="Lawrence C."/>
            <person name="Scott J.A."/>
            <person name="Spatafora J.W."/>
            <person name="Turgeon B.G."/>
            <person name="de Wit P.J.G.M."/>
            <person name="Zhong S."/>
            <person name="Goodwin S.B."/>
            <person name="Grigoriev I.V."/>
        </authorList>
    </citation>
    <scope>NUCLEOTIDE SEQUENCE [LARGE SCALE GENOMIC DNA]</scope>
    <source>
        <strain evidence="1 2">UAMH 10762</strain>
    </source>
</reference>
<sequence length="138" mass="15858">EDELEDIFASNARHFGSRDHVHSEVALLEHIHQHKIDFAMNDRYIGCSKPSCYCCALYMDWHEVELVSRPCHFKLWLGWCLPNSTAGDISASLRRFLNRFTDHIAADIRYSILHGSAVRSHMLDSTAGLSDSERQLQK</sequence>
<dbReference type="Proteomes" id="UP000011761">
    <property type="component" value="Unassembled WGS sequence"/>
</dbReference>
<proteinExistence type="predicted"/>
<dbReference type="InterPro" id="IPR027796">
    <property type="entry name" value="OTT_1508_deam-like"/>
</dbReference>
<dbReference type="STRING" id="717646.M2N0A1"/>
<feature type="non-terminal residue" evidence="1">
    <location>
        <position position="1"/>
    </location>
</feature>
<dbReference type="KEGG" id="bcom:BAUCODRAFT_78761"/>
<dbReference type="RefSeq" id="XP_007680998.1">
    <property type="nucleotide sequence ID" value="XM_007682808.1"/>
</dbReference>
<evidence type="ECO:0000313" key="2">
    <source>
        <dbReference type="Proteomes" id="UP000011761"/>
    </source>
</evidence>
<dbReference type="PANTHER" id="PTHR42037:SF1">
    <property type="match status" value="1"/>
</dbReference>
<keyword evidence="2" id="KW-1185">Reference proteome</keyword>
<dbReference type="HOGENOM" id="CLU_1859941_0_0_1"/>
<organism evidence="1 2">
    <name type="scientific">Baudoinia panamericana (strain UAMH 10762)</name>
    <name type="common">Angels' share fungus</name>
    <name type="synonym">Baudoinia compniacensis (strain UAMH 10762)</name>
    <dbReference type="NCBI Taxonomy" id="717646"/>
    <lineage>
        <taxon>Eukaryota</taxon>
        <taxon>Fungi</taxon>
        <taxon>Dikarya</taxon>
        <taxon>Ascomycota</taxon>
        <taxon>Pezizomycotina</taxon>
        <taxon>Dothideomycetes</taxon>
        <taxon>Dothideomycetidae</taxon>
        <taxon>Mycosphaerellales</taxon>
        <taxon>Teratosphaeriaceae</taxon>
        <taxon>Baudoinia</taxon>
    </lineage>
</organism>
<name>M2N0A1_BAUPA</name>
<dbReference type="PANTHER" id="PTHR42037">
    <property type="match status" value="1"/>
</dbReference>
<dbReference type="OMA" id="MDWHEVE"/>
<accession>M2N0A1</accession>
<dbReference type="GeneID" id="19117206"/>
<dbReference type="EMBL" id="KB445563">
    <property type="protein sequence ID" value="EMC91990.1"/>
    <property type="molecule type" value="Genomic_DNA"/>
</dbReference>
<gene>
    <name evidence="1" type="ORF">BAUCODRAFT_78761</name>
</gene>
<dbReference type="Pfam" id="PF14441">
    <property type="entry name" value="OTT_1508_deam"/>
    <property type="match status" value="1"/>
</dbReference>
<dbReference type="AlphaFoldDB" id="M2N0A1"/>
<protein>
    <submittedName>
        <fullName evidence="1">Uncharacterized protein</fullName>
    </submittedName>
</protein>
<evidence type="ECO:0000313" key="1">
    <source>
        <dbReference type="EMBL" id="EMC91990.1"/>
    </source>
</evidence>
<dbReference type="OrthoDB" id="3251507at2759"/>